<protein>
    <submittedName>
        <fullName evidence="1">Uncharacterized protein</fullName>
    </submittedName>
</protein>
<dbReference type="Proteomes" id="UP000694251">
    <property type="component" value="Chromosome 9"/>
</dbReference>
<dbReference type="EMBL" id="JAEFBJ010000009">
    <property type="protein sequence ID" value="KAG7574756.1"/>
    <property type="molecule type" value="Genomic_DNA"/>
</dbReference>
<name>A0A8T2ASD1_ARASU</name>
<reference evidence="1 2" key="1">
    <citation type="submission" date="2020-12" db="EMBL/GenBank/DDBJ databases">
        <title>Concerted genomic and epigenomic changes stabilize Arabidopsis allopolyploids.</title>
        <authorList>
            <person name="Chen Z."/>
        </authorList>
    </citation>
    <scope>NUCLEOTIDE SEQUENCE [LARGE SCALE GENOMIC DNA]</scope>
    <source>
        <strain evidence="1">As9502</strain>
        <tissue evidence="1">Leaf</tissue>
    </source>
</reference>
<comment type="caution">
    <text evidence="1">The sequence shown here is derived from an EMBL/GenBank/DDBJ whole genome shotgun (WGS) entry which is preliminary data.</text>
</comment>
<organism evidence="1 2">
    <name type="scientific">Arabidopsis suecica</name>
    <name type="common">Swedish thale-cress</name>
    <name type="synonym">Cardaminopsis suecica</name>
    <dbReference type="NCBI Taxonomy" id="45249"/>
    <lineage>
        <taxon>Eukaryota</taxon>
        <taxon>Viridiplantae</taxon>
        <taxon>Streptophyta</taxon>
        <taxon>Embryophyta</taxon>
        <taxon>Tracheophyta</taxon>
        <taxon>Spermatophyta</taxon>
        <taxon>Magnoliopsida</taxon>
        <taxon>eudicotyledons</taxon>
        <taxon>Gunneridae</taxon>
        <taxon>Pentapetalae</taxon>
        <taxon>rosids</taxon>
        <taxon>malvids</taxon>
        <taxon>Brassicales</taxon>
        <taxon>Brassicaceae</taxon>
        <taxon>Camelineae</taxon>
        <taxon>Arabidopsis</taxon>
    </lineage>
</organism>
<proteinExistence type="predicted"/>
<accession>A0A8T2ASD1</accession>
<dbReference type="AlphaFoldDB" id="A0A8T2ASD1"/>
<evidence type="ECO:0000313" key="1">
    <source>
        <dbReference type="EMBL" id="KAG7574756.1"/>
    </source>
</evidence>
<keyword evidence="2" id="KW-1185">Reference proteome</keyword>
<gene>
    <name evidence="1" type="ORF">ISN44_As09g029140</name>
</gene>
<sequence length="43" mass="5468">MRMIREEGFLLSIEDKRIQALYNNNLISFFERLFRLEPFFHWF</sequence>
<evidence type="ECO:0000313" key="2">
    <source>
        <dbReference type="Proteomes" id="UP000694251"/>
    </source>
</evidence>